<dbReference type="EMBL" id="JAVLET010000004">
    <property type="protein sequence ID" value="KAL0470315.1"/>
    <property type="molecule type" value="Genomic_DNA"/>
</dbReference>
<proteinExistence type="predicted"/>
<gene>
    <name evidence="1" type="ORF">QR685DRAFT_544042</name>
</gene>
<sequence length="118" mass="13671">MPFYYLLTPKKAELIGAIRNKPDDPIHYSNTDIFRKLGIGKTAGYRVIKNADSPRGMRTFYSLFVKTRGRLKKLLEEHITIFIDFIGKNSFDGRTILYKGLLNIISIKLLYTISRRTI</sequence>
<accession>A0ABR3DCC0</accession>
<dbReference type="Proteomes" id="UP001451303">
    <property type="component" value="Unassembled WGS sequence"/>
</dbReference>
<evidence type="ECO:0000313" key="1">
    <source>
        <dbReference type="EMBL" id="KAL0470315.1"/>
    </source>
</evidence>
<reference evidence="1 2" key="1">
    <citation type="submission" date="2023-09" db="EMBL/GenBank/DDBJ databases">
        <title>Multi-omics analysis of a traditional fermented food reveals byproduct-associated fungal strains for waste-to-food upcycling.</title>
        <authorList>
            <consortium name="Lawrence Berkeley National Laboratory"/>
            <person name="Rekdal V.M."/>
            <person name="Villalobos-Escobedo J.M."/>
            <person name="Rodriguez-Valeron N."/>
            <person name="Garcia M.O."/>
            <person name="Vasquez D.P."/>
            <person name="Damayanti I."/>
            <person name="Sorensen P.M."/>
            <person name="Baidoo E.E."/>
            <person name="De Carvalho A.C."/>
            <person name="Riley R."/>
            <person name="Lipzen A."/>
            <person name="He G."/>
            <person name="Yan M."/>
            <person name="Haridas S."/>
            <person name="Daum C."/>
            <person name="Yoshinaga Y."/>
            <person name="Ng V."/>
            <person name="Grigoriev I.V."/>
            <person name="Munk R."/>
            <person name="Nuraida L."/>
            <person name="Wijaya C.H."/>
            <person name="Morales P.-C."/>
            <person name="Keasling J.D."/>
        </authorList>
    </citation>
    <scope>NUCLEOTIDE SEQUENCE [LARGE SCALE GENOMIC DNA]</scope>
    <source>
        <strain evidence="1 2">FGSC 2613</strain>
    </source>
</reference>
<evidence type="ECO:0008006" key="3">
    <source>
        <dbReference type="Google" id="ProtNLM"/>
    </source>
</evidence>
<evidence type="ECO:0000313" key="2">
    <source>
        <dbReference type="Proteomes" id="UP001451303"/>
    </source>
</evidence>
<protein>
    <recommendedName>
        <fullName evidence="3">Homing endonuclease LAGLIDADG domain-containing protein</fullName>
    </recommendedName>
</protein>
<organism evidence="1 2">
    <name type="scientific">Neurospora intermedia</name>
    <dbReference type="NCBI Taxonomy" id="5142"/>
    <lineage>
        <taxon>Eukaryota</taxon>
        <taxon>Fungi</taxon>
        <taxon>Dikarya</taxon>
        <taxon>Ascomycota</taxon>
        <taxon>Pezizomycotina</taxon>
        <taxon>Sordariomycetes</taxon>
        <taxon>Sordariomycetidae</taxon>
        <taxon>Sordariales</taxon>
        <taxon>Sordariaceae</taxon>
        <taxon>Neurospora</taxon>
    </lineage>
</organism>
<name>A0ABR3DCC0_NEUIN</name>
<comment type="caution">
    <text evidence="1">The sequence shown here is derived from an EMBL/GenBank/DDBJ whole genome shotgun (WGS) entry which is preliminary data.</text>
</comment>
<keyword evidence="2" id="KW-1185">Reference proteome</keyword>